<protein>
    <submittedName>
        <fullName evidence="2">Uncharacterized protein</fullName>
    </submittedName>
</protein>
<feature type="region of interest" description="Disordered" evidence="1">
    <location>
        <begin position="78"/>
        <end position="105"/>
    </location>
</feature>
<reference evidence="2 3" key="1">
    <citation type="submission" date="2020-08" db="EMBL/GenBank/DDBJ databases">
        <title>Sequencing the genomes of 1000 actinobacteria strains.</title>
        <authorList>
            <person name="Klenk H.-P."/>
        </authorList>
    </citation>
    <scope>NUCLEOTIDE SEQUENCE [LARGE SCALE GENOMIC DNA]</scope>
    <source>
        <strain evidence="2 3">DSM 45790</strain>
    </source>
</reference>
<dbReference type="EMBL" id="JACHBR010000001">
    <property type="protein sequence ID" value="MBB5626792.1"/>
    <property type="molecule type" value="Genomic_DNA"/>
</dbReference>
<dbReference type="RefSeq" id="WP_184610981.1">
    <property type="nucleotide sequence ID" value="NZ_BOOS01000079.1"/>
</dbReference>
<name>A0A7W8Z3N6_9ACTN</name>
<evidence type="ECO:0000313" key="3">
    <source>
        <dbReference type="Proteomes" id="UP000588112"/>
    </source>
</evidence>
<proteinExistence type="predicted"/>
<dbReference type="Proteomes" id="UP000588112">
    <property type="component" value="Unassembled WGS sequence"/>
</dbReference>
<keyword evidence="3" id="KW-1185">Reference proteome</keyword>
<accession>A0A7W8Z3N6</accession>
<gene>
    <name evidence="2" type="ORF">BJ981_002491</name>
</gene>
<evidence type="ECO:0000256" key="1">
    <source>
        <dbReference type="SAM" id="MobiDB-lite"/>
    </source>
</evidence>
<comment type="caution">
    <text evidence="2">The sequence shown here is derived from an EMBL/GenBank/DDBJ whole genome shotgun (WGS) entry which is preliminary data.</text>
</comment>
<feature type="compositionally biased region" description="Basic and acidic residues" evidence="1">
    <location>
        <begin position="93"/>
        <end position="103"/>
    </location>
</feature>
<organism evidence="2 3">
    <name type="scientific">Sphaerisporangium krabiense</name>
    <dbReference type="NCBI Taxonomy" id="763782"/>
    <lineage>
        <taxon>Bacteria</taxon>
        <taxon>Bacillati</taxon>
        <taxon>Actinomycetota</taxon>
        <taxon>Actinomycetes</taxon>
        <taxon>Streptosporangiales</taxon>
        <taxon>Streptosporangiaceae</taxon>
        <taxon>Sphaerisporangium</taxon>
    </lineage>
</organism>
<evidence type="ECO:0000313" key="2">
    <source>
        <dbReference type="EMBL" id="MBB5626792.1"/>
    </source>
</evidence>
<sequence length="287" mass="30987">MRVVVTDAEVTMADVLSLRLAISDPLAEGTRLVLRQRGGGAEVAVALGAPGAEVREASVAVSLAPLALTPGRWDAYLEHDDPPGGPEGVARAPVRERSPDRGPRRTRVQCVDPGFSLDRLDAYALSRRTLAYRAYRTRNGYLAVKVAHVEPGADVRAVWFREGRFEVTGLLAYTGFVDDDSHHTARLALRRAEGPETAVTATATVKGVRFHAALSLCDVLAATPEYEGLWEPSLEVDGLEAPLPLGARIDDVDGKGRRVQYPDTRVDGVPVRPCYTSDDELRLEVGG</sequence>
<dbReference type="AlphaFoldDB" id="A0A7W8Z3N6"/>